<feature type="non-terminal residue" evidence="2">
    <location>
        <position position="132"/>
    </location>
</feature>
<evidence type="ECO:0000313" key="2">
    <source>
        <dbReference type="EMBL" id="VDP03689.1"/>
    </source>
</evidence>
<feature type="region of interest" description="Disordered" evidence="1">
    <location>
        <begin position="84"/>
        <end position="117"/>
    </location>
</feature>
<protein>
    <submittedName>
        <fullName evidence="2">Uncharacterized protein</fullName>
    </submittedName>
</protein>
<evidence type="ECO:0000256" key="1">
    <source>
        <dbReference type="SAM" id="MobiDB-lite"/>
    </source>
</evidence>
<dbReference type="AlphaFoldDB" id="A0A183MAI0"/>
<reference evidence="2 3" key="1">
    <citation type="submission" date="2018-11" db="EMBL/GenBank/DDBJ databases">
        <authorList>
            <consortium name="Pathogen Informatics"/>
        </authorList>
    </citation>
    <scope>NUCLEOTIDE SEQUENCE [LARGE SCALE GENOMIC DNA]</scope>
    <source>
        <strain evidence="2 3">Zambia</strain>
    </source>
</reference>
<name>A0A183MAI0_9TREM</name>
<accession>A0A183MAI0</accession>
<dbReference type="Proteomes" id="UP000277204">
    <property type="component" value="Unassembled WGS sequence"/>
</dbReference>
<gene>
    <name evidence="2" type="ORF">SMRZ_LOCUS13055</name>
</gene>
<sequence length="132" mass="14242">MQAQLTCVIEERDMLANQLNELTGTNKLLLPNSTIQTSTIVSESVSSSLPVSTPTVSTISEIVGLKSCSISHPIMGLNRSVQMKSNNNNNNNNNNLSYPPTSSLPTPSSTTGFLVSKQQTNVDNNIINQLHK</sequence>
<proteinExistence type="predicted"/>
<feature type="compositionally biased region" description="Low complexity" evidence="1">
    <location>
        <begin position="85"/>
        <end position="111"/>
    </location>
</feature>
<keyword evidence="3" id="KW-1185">Reference proteome</keyword>
<organism evidence="2 3">
    <name type="scientific">Schistosoma margrebowiei</name>
    <dbReference type="NCBI Taxonomy" id="48269"/>
    <lineage>
        <taxon>Eukaryota</taxon>
        <taxon>Metazoa</taxon>
        <taxon>Spiralia</taxon>
        <taxon>Lophotrochozoa</taxon>
        <taxon>Platyhelminthes</taxon>
        <taxon>Trematoda</taxon>
        <taxon>Digenea</taxon>
        <taxon>Strigeidida</taxon>
        <taxon>Schistosomatoidea</taxon>
        <taxon>Schistosomatidae</taxon>
        <taxon>Schistosoma</taxon>
    </lineage>
</organism>
<dbReference type="EMBL" id="UZAI01009039">
    <property type="protein sequence ID" value="VDP03689.1"/>
    <property type="molecule type" value="Genomic_DNA"/>
</dbReference>
<evidence type="ECO:0000313" key="3">
    <source>
        <dbReference type="Proteomes" id="UP000277204"/>
    </source>
</evidence>